<evidence type="ECO:0000259" key="2">
    <source>
        <dbReference type="PROSITE" id="PS50164"/>
    </source>
</evidence>
<dbReference type="OrthoDB" id="287318at2"/>
<dbReference type="Proteomes" id="UP000284605">
    <property type="component" value="Unassembled WGS sequence"/>
</dbReference>
<dbReference type="InterPro" id="IPR050190">
    <property type="entry name" value="UPF0213_domain"/>
</dbReference>
<organism evidence="3 4">
    <name type="scientific">Oleomonas cavernae</name>
    <dbReference type="NCBI Taxonomy" id="2320859"/>
    <lineage>
        <taxon>Bacteria</taxon>
        <taxon>Pseudomonadati</taxon>
        <taxon>Pseudomonadota</taxon>
        <taxon>Alphaproteobacteria</taxon>
        <taxon>Acetobacterales</taxon>
        <taxon>Acetobacteraceae</taxon>
        <taxon>Oleomonas</taxon>
    </lineage>
</organism>
<dbReference type="PROSITE" id="PS50164">
    <property type="entry name" value="GIY_YIG"/>
    <property type="match status" value="1"/>
</dbReference>
<dbReference type="EMBL" id="QYUK01000011">
    <property type="protein sequence ID" value="RJF86298.1"/>
    <property type="molecule type" value="Genomic_DNA"/>
</dbReference>
<evidence type="ECO:0000313" key="3">
    <source>
        <dbReference type="EMBL" id="RJF86298.1"/>
    </source>
</evidence>
<evidence type="ECO:0000256" key="1">
    <source>
        <dbReference type="ARBA" id="ARBA00007435"/>
    </source>
</evidence>
<dbReference type="CDD" id="cd10448">
    <property type="entry name" value="GIY-YIG_unchar_3"/>
    <property type="match status" value="1"/>
</dbReference>
<dbReference type="Pfam" id="PF01541">
    <property type="entry name" value="GIY-YIG"/>
    <property type="match status" value="1"/>
</dbReference>
<dbReference type="AlphaFoldDB" id="A0A418W8H7"/>
<dbReference type="RefSeq" id="WP_119776843.1">
    <property type="nucleotide sequence ID" value="NZ_QYUK01000011.1"/>
</dbReference>
<sequence>MAGWVYILASGRNGTLYTGVTSDLVGRIYVHRTKGVPGFTARYGVARLVWFERHDDITAAITREKQLKHWRREWKMNLIEATNPTWDDLYDSISR</sequence>
<dbReference type="InterPro" id="IPR035901">
    <property type="entry name" value="GIY-YIG_endonuc_sf"/>
</dbReference>
<dbReference type="InterPro" id="IPR000305">
    <property type="entry name" value="GIY-YIG_endonuc"/>
</dbReference>
<comment type="similarity">
    <text evidence="1">Belongs to the UPF0213 family.</text>
</comment>
<reference evidence="3 4" key="1">
    <citation type="submission" date="2018-09" db="EMBL/GenBank/DDBJ databases">
        <authorList>
            <person name="Zhu H."/>
        </authorList>
    </citation>
    <scope>NUCLEOTIDE SEQUENCE [LARGE SCALE GENOMIC DNA]</scope>
    <source>
        <strain evidence="3 4">K1W22B-8</strain>
    </source>
</reference>
<dbReference type="PANTHER" id="PTHR34477">
    <property type="entry name" value="UPF0213 PROTEIN YHBQ"/>
    <property type="match status" value="1"/>
</dbReference>
<name>A0A418W8H7_9PROT</name>
<dbReference type="Gene3D" id="3.40.1440.10">
    <property type="entry name" value="GIY-YIG endonuclease"/>
    <property type="match status" value="1"/>
</dbReference>
<protein>
    <submittedName>
        <fullName evidence="3">GIY-YIG nuclease family protein</fullName>
    </submittedName>
</protein>
<feature type="domain" description="GIY-YIG" evidence="2">
    <location>
        <begin position="1"/>
        <end position="78"/>
    </location>
</feature>
<gene>
    <name evidence="3" type="ORF">D3874_04010</name>
</gene>
<dbReference type="PANTHER" id="PTHR34477:SF5">
    <property type="entry name" value="BSL5627 PROTEIN"/>
    <property type="match status" value="1"/>
</dbReference>
<comment type="caution">
    <text evidence="3">The sequence shown here is derived from an EMBL/GenBank/DDBJ whole genome shotgun (WGS) entry which is preliminary data.</text>
</comment>
<dbReference type="SUPFAM" id="SSF82771">
    <property type="entry name" value="GIY-YIG endonuclease"/>
    <property type="match status" value="1"/>
</dbReference>
<accession>A0A418W8H7</accession>
<proteinExistence type="inferred from homology"/>
<keyword evidence="4" id="KW-1185">Reference proteome</keyword>
<evidence type="ECO:0000313" key="4">
    <source>
        <dbReference type="Proteomes" id="UP000284605"/>
    </source>
</evidence>